<dbReference type="GO" id="GO:0005524">
    <property type="term" value="F:ATP binding"/>
    <property type="evidence" value="ECO:0007669"/>
    <property type="project" value="UniProtKB-KW"/>
</dbReference>
<proteinExistence type="inferred from homology"/>
<dbReference type="WBParaSite" id="MBELARI_LOCUS21803">
    <property type="protein sequence ID" value="MBELARI_LOCUS21803"/>
    <property type="gene ID" value="MBELARI_LOCUS21803"/>
</dbReference>
<dbReference type="PROSITE" id="PS51257">
    <property type="entry name" value="PROKAR_LIPOPROTEIN"/>
    <property type="match status" value="1"/>
</dbReference>
<dbReference type="Gene3D" id="1.10.1160.10">
    <property type="entry name" value="Glutamyl-trna Synthetase, Domain 2"/>
    <property type="match status" value="1"/>
</dbReference>
<comment type="catalytic activity">
    <reaction evidence="11">
        <text>tRNA(Glu) + L-glutamate + ATP = L-glutamyl-tRNA(Glu) + AMP + diphosphate</text>
        <dbReference type="Rhea" id="RHEA:23540"/>
        <dbReference type="Rhea" id="RHEA-COMP:9663"/>
        <dbReference type="Rhea" id="RHEA-COMP:9680"/>
        <dbReference type="ChEBI" id="CHEBI:29985"/>
        <dbReference type="ChEBI" id="CHEBI:30616"/>
        <dbReference type="ChEBI" id="CHEBI:33019"/>
        <dbReference type="ChEBI" id="CHEBI:78442"/>
        <dbReference type="ChEBI" id="CHEBI:78520"/>
        <dbReference type="ChEBI" id="CHEBI:456215"/>
        <dbReference type="EC" id="6.1.1.17"/>
    </reaction>
</comment>
<evidence type="ECO:0000256" key="12">
    <source>
        <dbReference type="SAM" id="MobiDB-lite"/>
    </source>
</evidence>
<feature type="region of interest" description="Disordered" evidence="12">
    <location>
        <begin position="1001"/>
        <end position="1025"/>
    </location>
</feature>
<keyword evidence="14" id="KW-1185">Reference proteome</keyword>
<dbReference type="InterPro" id="IPR020058">
    <property type="entry name" value="Glu/Gln-tRNA-synth_Ib_cat-dom"/>
</dbReference>
<dbReference type="Gene3D" id="2.40.240.10">
    <property type="entry name" value="Ribosomal Protein L25, Chain P"/>
    <property type="match status" value="2"/>
</dbReference>
<accession>A0AAF3F5H4</accession>
<dbReference type="SUPFAM" id="SSF47060">
    <property type="entry name" value="S15/NS1 RNA-binding domain"/>
    <property type="match status" value="5"/>
</dbReference>
<dbReference type="GO" id="GO:0017101">
    <property type="term" value="C:aminoacyl-tRNA synthetase multienzyme complex"/>
    <property type="evidence" value="ECO:0007669"/>
    <property type="project" value="UniProtKB-ARBA"/>
</dbReference>
<dbReference type="InterPro" id="IPR014729">
    <property type="entry name" value="Rossmann-like_a/b/a_fold"/>
</dbReference>
<keyword evidence="4" id="KW-0963">Cytoplasm</keyword>
<evidence type="ECO:0000256" key="8">
    <source>
        <dbReference type="ARBA" id="ARBA00022917"/>
    </source>
</evidence>
<dbReference type="FunFam" id="3.90.800.10:FF:000001">
    <property type="entry name" value="Glutamine--tRNA ligase"/>
    <property type="match status" value="1"/>
</dbReference>
<feature type="region of interest" description="Disordered" evidence="12">
    <location>
        <begin position="850"/>
        <end position="881"/>
    </location>
</feature>
<dbReference type="CDD" id="cd00936">
    <property type="entry name" value="WEPRS_RNA"/>
    <property type="match status" value="5"/>
</dbReference>
<dbReference type="CDD" id="cd00807">
    <property type="entry name" value="GlnRS_core"/>
    <property type="match status" value="1"/>
</dbReference>
<evidence type="ECO:0000313" key="14">
    <source>
        <dbReference type="Proteomes" id="UP000887575"/>
    </source>
</evidence>
<dbReference type="InterPro" id="IPR049437">
    <property type="entry name" value="tRNA-synt_1c_C2"/>
</dbReference>
<dbReference type="GO" id="GO:0006424">
    <property type="term" value="P:glutamyl-tRNA aminoacylation"/>
    <property type="evidence" value="ECO:0007669"/>
    <property type="project" value="InterPro"/>
</dbReference>
<evidence type="ECO:0000256" key="7">
    <source>
        <dbReference type="ARBA" id="ARBA00022840"/>
    </source>
</evidence>
<feature type="domain" description="WHEP-TRS" evidence="13">
    <location>
        <begin position="804"/>
        <end position="860"/>
    </location>
</feature>
<dbReference type="Proteomes" id="UP000887575">
    <property type="component" value="Unassembled WGS sequence"/>
</dbReference>
<keyword evidence="7" id="KW-0067">ATP-binding</keyword>
<dbReference type="Gene3D" id="3.40.50.620">
    <property type="entry name" value="HUPs"/>
    <property type="match status" value="1"/>
</dbReference>
<comment type="similarity">
    <text evidence="2">Belongs to the class-I aminoacyl-tRNA synthetase family. Glutamate--tRNA ligase type 2 subfamily.</text>
</comment>
<dbReference type="Pfam" id="PF00749">
    <property type="entry name" value="tRNA-synt_1c"/>
    <property type="match status" value="1"/>
</dbReference>
<dbReference type="GO" id="GO:0005829">
    <property type="term" value="C:cytosol"/>
    <property type="evidence" value="ECO:0007669"/>
    <property type="project" value="TreeGrafter"/>
</dbReference>
<keyword evidence="8" id="KW-0648">Protein biosynthesis</keyword>
<evidence type="ECO:0000256" key="10">
    <source>
        <dbReference type="ARBA" id="ARBA00030865"/>
    </source>
</evidence>
<dbReference type="PANTHER" id="PTHR43097:SF5">
    <property type="entry name" value="GLUTAMATE--TRNA LIGASE"/>
    <property type="match status" value="1"/>
</dbReference>
<dbReference type="InterPro" id="IPR000738">
    <property type="entry name" value="WHEP-TRS_dom"/>
</dbReference>
<feature type="region of interest" description="Disordered" evidence="12">
    <location>
        <begin position="707"/>
        <end position="735"/>
    </location>
</feature>
<dbReference type="FunFam" id="1.10.1160.10:FF:000001">
    <property type="entry name" value="Glutamine--tRNA ligase"/>
    <property type="match status" value="1"/>
</dbReference>
<feature type="region of interest" description="Disordered" evidence="12">
    <location>
        <begin position="923"/>
        <end position="959"/>
    </location>
</feature>
<evidence type="ECO:0000256" key="4">
    <source>
        <dbReference type="ARBA" id="ARBA00022490"/>
    </source>
</evidence>
<name>A0AAF3F5H4_9BILA</name>
<evidence type="ECO:0000259" key="13">
    <source>
        <dbReference type="PROSITE" id="PS51185"/>
    </source>
</evidence>
<dbReference type="GO" id="GO:0004818">
    <property type="term" value="F:glutamate-tRNA ligase activity"/>
    <property type="evidence" value="ECO:0007669"/>
    <property type="project" value="UniProtKB-EC"/>
</dbReference>
<dbReference type="EC" id="6.1.1.17" evidence="3"/>
<dbReference type="FunFam" id="3.40.50.620:FF:000070">
    <property type="entry name" value="Bifunctional glutamate/proline--tRNA ligase"/>
    <property type="match status" value="1"/>
</dbReference>
<dbReference type="Pfam" id="PF00458">
    <property type="entry name" value="WHEP-TRS"/>
    <property type="match status" value="5"/>
</dbReference>
<evidence type="ECO:0000256" key="1">
    <source>
        <dbReference type="ARBA" id="ARBA00004496"/>
    </source>
</evidence>
<dbReference type="InterPro" id="IPR020056">
    <property type="entry name" value="Rbsml_bL25/Gln-tRNA_synth_N"/>
</dbReference>
<dbReference type="SUPFAM" id="SSF52374">
    <property type="entry name" value="Nucleotidylyl transferase"/>
    <property type="match status" value="1"/>
</dbReference>
<dbReference type="NCBIfam" id="TIGR00463">
    <property type="entry name" value="gltX_arch"/>
    <property type="match status" value="1"/>
</dbReference>
<dbReference type="PANTHER" id="PTHR43097">
    <property type="entry name" value="GLUTAMINE-TRNA LIGASE"/>
    <property type="match status" value="1"/>
</dbReference>
<feature type="compositionally biased region" description="Low complexity" evidence="12">
    <location>
        <begin position="1007"/>
        <end position="1025"/>
    </location>
</feature>
<feature type="compositionally biased region" description="Low complexity" evidence="12">
    <location>
        <begin position="929"/>
        <end position="954"/>
    </location>
</feature>
<feature type="domain" description="WHEP-TRS" evidence="13">
    <location>
        <begin position="955"/>
        <end position="1011"/>
    </location>
</feature>
<dbReference type="InterPro" id="IPR001412">
    <property type="entry name" value="aa-tRNA-synth_I_CS"/>
</dbReference>
<dbReference type="Gene3D" id="1.20.1050.130">
    <property type="match status" value="1"/>
</dbReference>
<evidence type="ECO:0000256" key="5">
    <source>
        <dbReference type="ARBA" id="ARBA00022598"/>
    </source>
</evidence>
<dbReference type="InterPro" id="IPR009068">
    <property type="entry name" value="uS15_NS1_RNA-bd_sf"/>
</dbReference>
<sequence length="1087" mass="120680">MVLYERTFSILAPKSALPYATLLTLNAGGLSCAKLVKNGDRLELNIDGVPLENDVTIARFVGQSLGKPELTGSTLFESAYIDEVLTSCETFHNGLIKAEDVFSSLQLSKSGTLFENRKTIADFALFSLLAKNEELQTKNLNLFQAILSDPRLNEAHRMVGVFEVSKLAGNSNTKPKEKQKDEGKFVDLPGAEKGKVIVRFPPEASGYLHIGHAKAALLNQFYQQAFEGKLIMRFDDTNPAKENAHFEEVIKEDLKMLQIVPDIWSHSSDYFELMLQMCEKLLREGKAYVDDTDTETMRKEREERVESKCRTTPPDVNLKLWEEMKNGTTRGQQCCVRIKIDMKSNNGAMRDPTIYRCKVEEHVRTGTKYKVYPTYDFACPIVDSIEGVTHTLRTTEYHDRDDQFFFICDALGLRKPHIWEYARLNMTNTVMSKRKLTWFVENNVVEGWDDPRFPTVRGILRHGLTVEGLKQFIVAQGGSRSIVMMEWDKIWAFNKKVIDPIAPRYTALSTTSPLVTVVIEPSIETYEAKVQLHPKNGEVGVKTIYHSGKILIEQVDAKEMKVGDTVTFVNWGNLNITSMESNDHEITKITAKLDLDNKDYKKTMKVTWIANVESPSTIPVVAVDYDHIITKAVIGKDEDWKDFINYNSVHYTQMVGEPPLRNIKQGDIIQLQRKGFYICDHEYSPKSPFTDKETPLLLIAIPDGSQKDQPLTAANNKETSSSKKTATNKSGSDHTALYNDLEKQGVIVRDLKAKDAKSQATKDAIAKLLQLKNEYKEKVGQDYKSGCPPASASPSTVAVASSVDPLSLYNELEKLGVLVRDLKSKDAKSQATKDAIAKLLQLKNEYKEKVGQDYKSGSPPASAAAPATTSPASAPADPLSLYNELEKQGVLVRDLKGKDAKSQATKDAIAKLLQLKNEYKEKVGQDYKSGSPPESAAAPATTSPATTSPTSAPTDPLSLYNGLEKQGVLVRDLKGKDAKSQATKDAIAKLLQLKNEYKEKVGQDYKSGSPPASATTLTTAASSTPATGDALALYNELEKQGVLVRDLKGKDAKSQETKDSITKLLSLKKEYKEKTGQEYKSGSPPSK</sequence>
<dbReference type="Pfam" id="PF03950">
    <property type="entry name" value="tRNA-synt_1c_C"/>
    <property type="match status" value="1"/>
</dbReference>
<feature type="compositionally biased region" description="Low complexity" evidence="12">
    <location>
        <begin position="858"/>
        <end position="876"/>
    </location>
</feature>
<evidence type="ECO:0000256" key="9">
    <source>
        <dbReference type="ARBA" id="ARBA00023146"/>
    </source>
</evidence>
<keyword evidence="5" id="KW-0436">Ligase</keyword>
<reference evidence="15" key="1">
    <citation type="submission" date="2024-02" db="UniProtKB">
        <authorList>
            <consortium name="WormBaseParasite"/>
        </authorList>
    </citation>
    <scope>IDENTIFICATION</scope>
</reference>
<feature type="domain" description="WHEP-TRS" evidence="13">
    <location>
        <begin position="733"/>
        <end position="789"/>
    </location>
</feature>
<dbReference type="AlphaFoldDB" id="A0AAF3F5H4"/>
<dbReference type="InterPro" id="IPR020059">
    <property type="entry name" value="Glu/Gln-tRNA-synth_Ib_codon-bd"/>
</dbReference>
<organism evidence="14 15">
    <name type="scientific">Mesorhabditis belari</name>
    <dbReference type="NCBI Taxonomy" id="2138241"/>
    <lineage>
        <taxon>Eukaryota</taxon>
        <taxon>Metazoa</taxon>
        <taxon>Ecdysozoa</taxon>
        <taxon>Nematoda</taxon>
        <taxon>Chromadorea</taxon>
        <taxon>Rhabditida</taxon>
        <taxon>Rhabditina</taxon>
        <taxon>Rhabditomorpha</taxon>
        <taxon>Rhabditoidea</taxon>
        <taxon>Rhabditidae</taxon>
        <taxon>Mesorhabditinae</taxon>
        <taxon>Mesorhabditis</taxon>
    </lineage>
</organism>
<protein>
    <recommendedName>
        <fullName evidence="3">glutamate--tRNA ligase</fullName>
        <ecNumber evidence="3">6.1.1.17</ecNumber>
    </recommendedName>
    <alternativeName>
        <fullName evidence="10">Glutamyl-tRNA synthetase</fullName>
    </alternativeName>
</protein>
<dbReference type="PROSITE" id="PS00178">
    <property type="entry name" value="AA_TRNA_LIGASE_I"/>
    <property type="match status" value="1"/>
</dbReference>
<dbReference type="InterPro" id="IPR000924">
    <property type="entry name" value="Glu/Gln-tRNA-synth"/>
</dbReference>
<dbReference type="Pfam" id="PF20974">
    <property type="entry name" value="tRNA-synt_1c_C2"/>
    <property type="match status" value="1"/>
</dbReference>
<feature type="domain" description="WHEP-TRS" evidence="13">
    <location>
        <begin position="1029"/>
        <end position="1085"/>
    </location>
</feature>
<keyword evidence="9" id="KW-0030">Aminoacyl-tRNA synthetase</keyword>
<evidence type="ECO:0000256" key="6">
    <source>
        <dbReference type="ARBA" id="ARBA00022741"/>
    </source>
</evidence>
<dbReference type="HAMAP" id="MF_02076">
    <property type="entry name" value="Glu_tRNA_synth_type2"/>
    <property type="match status" value="1"/>
</dbReference>
<keyword evidence="6" id="KW-0547">Nucleotide-binding</keyword>
<evidence type="ECO:0000313" key="15">
    <source>
        <dbReference type="WBParaSite" id="MBELARI_LOCUS21803"/>
    </source>
</evidence>
<dbReference type="PROSITE" id="PS51185">
    <property type="entry name" value="WHEP_TRS_2"/>
    <property type="match status" value="5"/>
</dbReference>
<dbReference type="PRINTS" id="PR00987">
    <property type="entry name" value="TRNASYNTHGLU"/>
</dbReference>
<dbReference type="InterPro" id="IPR050132">
    <property type="entry name" value="Gln/Glu-tRNA_Ligase"/>
</dbReference>
<evidence type="ECO:0000256" key="11">
    <source>
        <dbReference type="ARBA" id="ARBA00048351"/>
    </source>
</evidence>
<dbReference type="SUPFAM" id="SSF50715">
    <property type="entry name" value="Ribosomal protein L25-like"/>
    <property type="match status" value="1"/>
</dbReference>
<dbReference type="InterPro" id="IPR011035">
    <property type="entry name" value="Ribosomal_bL25/Gln-tRNA_synth"/>
</dbReference>
<dbReference type="GO" id="GO:0017102">
    <property type="term" value="C:methionyl glutamyl tRNA synthetase complex"/>
    <property type="evidence" value="ECO:0007669"/>
    <property type="project" value="TreeGrafter"/>
</dbReference>
<evidence type="ECO:0000256" key="3">
    <source>
        <dbReference type="ARBA" id="ARBA00012835"/>
    </source>
</evidence>
<dbReference type="InterPro" id="IPR020061">
    <property type="entry name" value="Glu_tRNA_lig_a-bdl"/>
</dbReference>
<dbReference type="InterPro" id="IPR004526">
    <property type="entry name" value="Glu-tRNA-synth_arc/euk"/>
</dbReference>
<dbReference type="Gene3D" id="3.90.800.10">
    <property type="entry name" value="Glutamyl-tRNA Synthetase, Domain 3"/>
    <property type="match status" value="1"/>
</dbReference>
<feature type="domain" description="WHEP-TRS" evidence="13">
    <location>
        <begin position="877"/>
        <end position="933"/>
    </location>
</feature>
<dbReference type="Gene3D" id="1.10.287.10">
    <property type="entry name" value="S15/NS1, RNA-binding"/>
    <property type="match status" value="5"/>
</dbReference>
<comment type="subcellular location">
    <subcellularLocation>
        <location evidence="1">Cytoplasm</location>
    </subcellularLocation>
</comment>
<feature type="compositionally biased region" description="Low complexity" evidence="12">
    <location>
        <begin position="713"/>
        <end position="730"/>
    </location>
</feature>
<dbReference type="SMART" id="SM00991">
    <property type="entry name" value="WHEP-TRS"/>
    <property type="match status" value="5"/>
</dbReference>
<evidence type="ECO:0000256" key="2">
    <source>
        <dbReference type="ARBA" id="ARBA00008927"/>
    </source>
</evidence>